<dbReference type="InterPro" id="IPR036942">
    <property type="entry name" value="Beta-barrel_TonB_sf"/>
</dbReference>
<keyword evidence="5 9" id="KW-0798">TonB box</keyword>
<evidence type="ECO:0000256" key="1">
    <source>
        <dbReference type="ARBA" id="ARBA00004571"/>
    </source>
</evidence>
<dbReference type="InterPro" id="IPR000531">
    <property type="entry name" value="Beta-barrel_TonB"/>
</dbReference>
<comment type="similarity">
    <text evidence="8 9">Belongs to the TonB-dependent receptor family.</text>
</comment>
<dbReference type="RefSeq" id="WP_348392187.1">
    <property type="nucleotide sequence ID" value="NZ_CP134145.1"/>
</dbReference>
<dbReference type="Proteomes" id="UP001258994">
    <property type="component" value="Chromosome"/>
</dbReference>
<proteinExistence type="inferred from homology"/>
<keyword evidence="6 8" id="KW-0472">Membrane</keyword>
<dbReference type="EMBL" id="CP134145">
    <property type="protein sequence ID" value="WNC73074.1"/>
    <property type="molecule type" value="Genomic_DNA"/>
</dbReference>
<evidence type="ECO:0000256" key="5">
    <source>
        <dbReference type="ARBA" id="ARBA00023077"/>
    </source>
</evidence>
<dbReference type="InterPro" id="IPR010104">
    <property type="entry name" value="TonB_rcpt_bac"/>
</dbReference>
<keyword evidence="4 8" id="KW-0812">Transmembrane</keyword>
<evidence type="ECO:0000259" key="11">
    <source>
        <dbReference type="Pfam" id="PF00593"/>
    </source>
</evidence>
<evidence type="ECO:0000313" key="13">
    <source>
        <dbReference type="EMBL" id="WNC73074.1"/>
    </source>
</evidence>
<feature type="signal peptide" evidence="10">
    <location>
        <begin position="1"/>
        <end position="24"/>
    </location>
</feature>
<evidence type="ECO:0000256" key="9">
    <source>
        <dbReference type="RuleBase" id="RU003357"/>
    </source>
</evidence>
<evidence type="ECO:0000256" key="6">
    <source>
        <dbReference type="ARBA" id="ARBA00023136"/>
    </source>
</evidence>
<accession>A0ABY9TWZ0</accession>
<sequence length="932" mass="104347">MLDNSKKSLLALSILAILHGTAWAQEESTATAKVEADKVTTEQADSDVPKKDIEDIEVIEVQGTRGSLKRSMNAKRYADQVMDGISAEDIGKLPDNNIAEALSRVVGVSLSREDGEGQYISIRGMDPSLSTVTVNGQTMGSTANGSAETSGSRSVNLNNVDSSMVSAIEVFKSPTANMIEGSIGGTVNLKSRDPIATGDRGSIGIKGEYNEISEEYGNALNLLLNTANEAETFGANLTVSTYNRTTQRNSFESKGWRKQAKTEGLELEYADIPGELYKIEDIRSKNVVEDRDRINVGLKLQWLPTDSLDAKLNILYGKQDISQESLRSIYIFRHEKRLIDADSIEIDYEDADSSERTLVDYGEDPLANSSGNVIQEISSWNPASASQNNYESEAYFSEAEKEIYNVSLSVDIDVSENLTITPIIGMSSAEDKTEWVTPAFAANADNIGFRLENGTWDPEIIYSDDPADLHALEPENMYLKRLSFAERSLTDDQTFQQVDFNYQLDSEYFRGIEFGLRHSDNEKDWDPKRSDPTGTVEDVESAIGEQVMFADYAKLRTINNQTKYAPQDSWFAPIEDKIVKNFKQYAIIESTPTEPYNIKEEVFAGYVQVNIDATLFDIPVRGNAGVRYVETKVEASANRNESLNGQEWVWTTFENDYEDVLPSVNLAFILTEDFILRAAGASVMARPNHRQLAPGFRYVDDGKEDPHYNFGNPYLSPYRANQYDLSAEWYFNAESLVSVGLFYKDIDNFIVTINEERTIPEYNNGFPIIVKQPINGEEAEVSGVEFSYQQAFVNLPSPFDGLGTAINYTYNDTNAELPNDVNNAVSSLPGFSKDTFNTTVYWEKYGANIRLAYNFRSEYFKNYAFTGETVHVDDFEQLDLSAGYRFNKTMSVSFVARNILGEETFEYVNIPSQAFSAKDNGRTYSLGFKYNF</sequence>
<keyword evidence="10" id="KW-0732">Signal</keyword>
<keyword evidence="3 8" id="KW-1134">Transmembrane beta strand</keyword>
<dbReference type="SUPFAM" id="SSF56935">
    <property type="entry name" value="Porins"/>
    <property type="match status" value="1"/>
</dbReference>
<keyword evidence="13" id="KW-0675">Receptor</keyword>
<evidence type="ECO:0000256" key="8">
    <source>
        <dbReference type="PROSITE-ProRule" id="PRU01360"/>
    </source>
</evidence>
<dbReference type="InterPro" id="IPR012910">
    <property type="entry name" value="Plug_dom"/>
</dbReference>
<feature type="domain" description="TonB-dependent receptor plug" evidence="12">
    <location>
        <begin position="78"/>
        <end position="186"/>
    </location>
</feature>
<dbReference type="Gene3D" id="2.40.170.20">
    <property type="entry name" value="TonB-dependent receptor, beta-barrel domain"/>
    <property type="match status" value="1"/>
</dbReference>
<feature type="chain" id="PRO_5047431323" evidence="10">
    <location>
        <begin position="25"/>
        <end position="932"/>
    </location>
</feature>
<name>A0ABY9TWZ0_9GAMM</name>
<gene>
    <name evidence="13" type="ORF">RGQ13_03565</name>
</gene>
<dbReference type="Pfam" id="PF07715">
    <property type="entry name" value="Plug"/>
    <property type="match status" value="1"/>
</dbReference>
<comment type="subcellular location">
    <subcellularLocation>
        <location evidence="1 8">Cell outer membrane</location>
        <topology evidence="1 8">Multi-pass membrane protein</topology>
    </subcellularLocation>
</comment>
<dbReference type="PROSITE" id="PS52016">
    <property type="entry name" value="TONB_DEPENDENT_REC_3"/>
    <property type="match status" value="1"/>
</dbReference>
<keyword evidence="2 8" id="KW-0813">Transport</keyword>
<protein>
    <submittedName>
        <fullName evidence="13">TonB-dependent receptor</fullName>
    </submittedName>
</protein>
<feature type="domain" description="TonB-dependent receptor-like beta-barrel" evidence="11">
    <location>
        <begin position="459"/>
        <end position="899"/>
    </location>
</feature>
<dbReference type="InterPro" id="IPR037066">
    <property type="entry name" value="Plug_dom_sf"/>
</dbReference>
<dbReference type="PANTHER" id="PTHR40980">
    <property type="entry name" value="PLUG DOMAIN-CONTAINING PROTEIN"/>
    <property type="match status" value="1"/>
</dbReference>
<dbReference type="CDD" id="cd01347">
    <property type="entry name" value="ligand_gated_channel"/>
    <property type="match status" value="1"/>
</dbReference>
<evidence type="ECO:0000256" key="2">
    <source>
        <dbReference type="ARBA" id="ARBA00022448"/>
    </source>
</evidence>
<evidence type="ECO:0000313" key="14">
    <source>
        <dbReference type="Proteomes" id="UP001258994"/>
    </source>
</evidence>
<evidence type="ECO:0000256" key="7">
    <source>
        <dbReference type="ARBA" id="ARBA00023237"/>
    </source>
</evidence>
<reference evidence="14" key="1">
    <citation type="submission" date="2023-09" db="EMBL/GenBank/DDBJ databases">
        <authorList>
            <person name="Li S."/>
            <person name="Li X."/>
            <person name="Zhang C."/>
            <person name="Zhao Z."/>
        </authorList>
    </citation>
    <scope>NUCLEOTIDE SEQUENCE [LARGE SCALE GENOMIC DNA]</scope>
    <source>
        <strain evidence="14">SQ149</strain>
    </source>
</reference>
<evidence type="ECO:0000259" key="12">
    <source>
        <dbReference type="Pfam" id="PF07715"/>
    </source>
</evidence>
<keyword evidence="14" id="KW-1185">Reference proteome</keyword>
<evidence type="ECO:0000256" key="4">
    <source>
        <dbReference type="ARBA" id="ARBA00022692"/>
    </source>
</evidence>
<keyword evidence="7 8" id="KW-0998">Cell outer membrane</keyword>
<dbReference type="PANTHER" id="PTHR40980:SF3">
    <property type="entry name" value="TONB-DEPENDENT RECEPTOR-LIKE BETA-BARREL DOMAIN-CONTAINING PROTEIN"/>
    <property type="match status" value="1"/>
</dbReference>
<dbReference type="NCBIfam" id="TIGR01782">
    <property type="entry name" value="TonB-Xanth-Caul"/>
    <property type="match status" value="1"/>
</dbReference>
<dbReference type="Gene3D" id="2.170.130.10">
    <property type="entry name" value="TonB-dependent receptor, plug domain"/>
    <property type="match status" value="1"/>
</dbReference>
<evidence type="ECO:0000256" key="3">
    <source>
        <dbReference type="ARBA" id="ARBA00022452"/>
    </source>
</evidence>
<dbReference type="Pfam" id="PF00593">
    <property type="entry name" value="TonB_dep_Rec_b-barrel"/>
    <property type="match status" value="1"/>
</dbReference>
<organism evidence="13 14">
    <name type="scientific">Thalassotalea psychrophila</name>
    <dbReference type="NCBI Taxonomy" id="3065647"/>
    <lineage>
        <taxon>Bacteria</taxon>
        <taxon>Pseudomonadati</taxon>
        <taxon>Pseudomonadota</taxon>
        <taxon>Gammaproteobacteria</taxon>
        <taxon>Alteromonadales</taxon>
        <taxon>Colwelliaceae</taxon>
        <taxon>Thalassotalea</taxon>
    </lineage>
</organism>
<dbReference type="InterPro" id="IPR039426">
    <property type="entry name" value="TonB-dep_rcpt-like"/>
</dbReference>
<evidence type="ECO:0000256" key="10">
    <source>
        <dbReference type="SAM" id="SignalP"/>
    </source>
</evidence>